<dbReference type="PRINTS" id="PR00449">
    <property type="entry name" value="RASTRNSFRMNG"/>
</dbReference>
<evidence type="ECO:0000256" key="3">
    <source>
        <dbReference type="ARBA" id="ARBA00023134"/>
    </source>
</evidence>
<dbReference type="FunFam" id="3.40.50.300:FF:000177">
    <property type="entry name" value="Rho-related BTB domain-containing protein 2"/>
    <property type="match status" value="1"/>
</dbReference>
<dbReference type="InterPro" id="IPR001806">
    <property type="entry name" value="Small_GTPase"/>
</dbReference>
<dbReference type="InterPro" id="IPR011333">
    <property type="entry name" value="SKP1/BTB/POZ_sf"/>
</dbReference>
<dbReference type="SMART" id="SM00225">
    <property type="entry name" value="BTB"/>
    <property type="match status" value="2"/>
</dbReference>
<dbReference type="GO" id="GO:0035099">
    <property type="term" value="P:hemocyte migration"/>
    <property type="evidence" value="ECO:0007669"/>
    <property type="project" value="UniProtKB-ARBA"/>
</dbReference>
<evidence type="ECO:0000259" key="5">
    <source>
        <dbReference type="PROSITE" id="PS50097"/>
    </source>
</evidence>
<dbReference type="CDD" id="cd01873">
    <property type="entry name" value="RhoBTB"/>
    <property type="match status" value="1"/>
</dbReference>
<dbReference type="SMART" id="SM00174">
    <property type="entry name" value="RHO"/>
    <property type="match status" value="1"/>
</dbReference>
<dbReference type="PROSITE" id="PS51419">
    <property type="entry name" value="RAB"/>
    <property type="match status" value="1"/>
</dbReference>
<keyword evidence="1" id="KW-0677">Repeat</keyword>
<dbReference type="SMART" id="SM00173">
    <property type="entry name" value="RAS"/>
    <property type="match status" value="1"/>
</dbReference>
<dbReference type="InterPro" id="IPR000210">
    <property type="entry name" value="BTB/POZ_dom"/>
</dbReference>
<dbReference type="Gene3D" id="3.30.710.10">
    <property type="entry name" value="Potassium Channel Kv1.1, Chain A"/>
    <property type="match status" value="3"/>
</dbReference>
<feature type="domain" description="BTB" evidence="5">
    <location>
        <begin position="264"/>
        <end position="293"/>
    </location>
</feature>
<dbReference type="Gene3D" id="3.40.50.300">
    <property type="entry name" value="P-loop containing nucleotide triphosphate hydrolases"/>
    <property type="match status" value="1"/>
</dbReference>
<dbReference type="GO" id="GO:0003924">
    <property type="term" value="F:GTPase activity"/>
    <property type="evidence" value="ECO:0007669"/>
    <property type="project" value="InterPro"/>
</dbReference>
<dbReference type="AlphaFoldDB" id="A0A6A7G382"/>
<evidence type="ECO:0000313" key="6">
    <source>
        <dbReference type="EMBL" id="LAC24573.1"/>
    </source>
</evidence>
<dbReference type="SUPFAM" id="SSF54695">
    <property type="entry name" value="POZ domain"/>
    <property type="match status" value="2"/>
</dbReference>
<dbReference type="EMBL" id="IACT01005417">
    <property type="protein sequence ID" value="LAC24573.1"/>
    <property type="molecule type" value="mRNA"/>
</dbReference>
<feature type="region of interest" description="Disordered" evidence="4">
    <location>
        <begin position="360"/>
        <end position="381"/>
    </location>
</feature>
<dbReference type="PANTHER" id="PTHR24072">
    <property type="entry name" value="RHO FAMILY GTPASE"/>
    <property type="match status" value="1"/>
</dbReference>
<dbReference type="Pfam" id="PF00651">
    <property type="entry name" value="BTB"/>
    <property type="match status" value="1"/>
</dbReference>
<evidence type="ECO:0000256" key="1">
    <source>
        <dbReference type="ARBA" id="ARBA00022737"/>
    </source>
</evidence>
<dbReference type="PROSITE" id="PS51421">
    <property type="entry name" value="RAS"/>
    <property type="match status" value="1"/>
</dbReference>
<dbReference type="PROSITE" id="PS50097">
    <property type="entry name" value="BTB"/>
    <property type="match status" value="2"/>
</dbReference>
<dbReference type="GO" id="GO:0035006">
    <property type="term" value="P:melanization defense response"/>
    <property type="evidence" value="ECO:0007669"/>
    <property type="project" value="UniProtKB-ARBA"/>
</dbReference>
<dbReference type="PROSITE" id="PS51420">
    <property type="entry name" value="RHO"/>
    <property type="match status" value="1"/>
</dbReference>
<sequence length="750" mass="85355">MDNEQPHQELVKCVVVGDTAVGKTRLVWARASNKQFSLAELLNTHVPTVWAIDQYRVCKEVLERSWVVVDGVNVSLRLWDTFGDHDKDRRFAYGRSDVVLLCFSVASPVSLRNCRVIWYPEIRKFCPNTPILLVGCKNDLRHICKDEEYMRYCRERSPLVRATRECDLVMPGEGRAVAREMGVEYYESSVLSYYGVPEVFDNVIRAALVARRQQRFWMTNLKRVQRPLVQAPFRPPKPSPGQTDVTLSSMSDDLHCLYRCSAFTDLVLVAGTTVLHTHRFLVTAASNAFQKLLLTDLSDCVTTRRSSDSSMVSGTFGDSTLGNFNSDTECLIASEQPKHSTVSGCVANCRLRDVLKRRSSVHALQPPQQSQHLGASPDQRPGVHKTLNHPAFLSISIEQWEDRGGSEEESGSSSSIDLNLKQSIPLVAVQTVVTLSKLVSGPALRQLVHFMYTGTIFCSDCCLPYAELGELRQAAEFLELSELQEFASNLLHQEQFLNAAVEQQYLQILCGRLREACVEAGFFSDVLFQLEDGTASGHRPILMARCDMMHAMFSGDFRESNAKVVTFPGVKQRTFRVLLQFFYTDTIPTLKVRECLPTVELANRLCLPRLVTLVEVEIIDLFQRILQAGGDISEECLHLLEPMQLHNACQLVEWCLVHLATSYNHVCHKHPKLLRSLHPENQAWLNRHRWPPVWYLKDYDYYERCLMDRHREENPIKPLKRSRNTAGCLCFTSKSRRGSDNNNKQSYRTM</sequence>
<dbReference type="GO" id="GO:0022412">
    <property type="term" value="P:cellular process involved in reproduction in multicellular organism"/>
    <property type="evidence" value="ECO:0007669"/>
    <property type="project" value="UniProtKB-ARBA"/>
</dbReference>
<dbReference type="InterPro" id="IPR027417">
    <property type="entry name" value="P-loop_NTPase"/>
</dbReference>
<keyword evidence="3" id="KW-0342">GTP-binding</keyword>
<dbReference type="GO" id="GO:0010008">
    <property type="term" value="C:endosome membrane"/>
    <property type="evidence" value="ECO:0007669"/>
    <property type="project" value="UniProtKB-ARBA"/>
</dbReference>
<dbReference type="InterPro" id="IPR003578">
    <property type="entry name" value="Small_GTPase_Rho"/>
</dbReference>
<feature type="domain" description="BTB" evidence="5">
    <location>
        <begin position="524"/>
        <end position="591"/>
    </location>
</feature>
<dbReference type="GO" id="GO:0003006">
    <property type="term" value="P:developmental process involved in reproduction"/>
    <property type="evidence" value="ECO:0007669"/>
    <property type="project" value="UniProtKB-ARBA"/>
</dbReference>
<organism evidence="6">
    <name type="scientific">Hirondellea gigas</name>
    <dbReference type="NCBI Taxonomy" id="1518452"/>
    <lineage>
        <taxon>Eukaryota</taxon>
        <taxon>Metazoa</taxon>
        <taxon>Ecdysozoa</taxon>
        <taxon>Arthropoda</taxon>
        <taxon>Crustacea</taxon>
        <taxon>Multicrustacea</taxon>
        <taxon>Malacostraca</taxon>
        <taxon>Eumalacostraca</taxon>
        <taxon>Peracarida</taxon>
        <taxon>Amphipoda</taxon>
        <taxon>Amphilochidea</taxon>
        <taxon>Lysianassida</taxon>
        <taxon>Lysianassidira</taxon>
        <taxon>Lysianassoidea</taxon>
        <taxon>Lysianassidae</taxon>
        <taxon>Hirondellea</taxon>
    </lineage>
</organism>
<evidence type="ECO:0000256" key="4">
    <source>
        <dbReference type="SAM" id="MobiDB-lite"/>
    </source>
</evidence>
<dbReference type="SUPFAM" id="SSF52540">
    <property type="entry name" value="P-loop containing nucleoside triphosphate hydrolases"/>
    <property type="match status" value="1"/>
</dbReference>
<dbReference type="SMART" id="SM00175">
    <property type="entry name" value="RAB"/>
    <property type="match status" value="1"/>
</dbReference>
<dbReference type="CDD" id="cd18499">
    <property type="entry name" value="BACK_RHOBTB"/>
    <property type="match status" value="1"/>
</dbReference>
<dbReference type="Pfam" id="PF00071">
    <property type="entry name" value="Ras"/>
    <property type="match status" value="1"/>
</dbReference>
<name>A0A6A7G382_9CRUS</name>
<dbReference type="GO" id="GO:0005525">
    <property type="term" value="F:GTP binding"/>
    <property type="evidence" value="ECO:0007669"/>
    <property type="project" value="UniProtKB-KW"/>
</dbReference>
<proteinExistence type="evidence at transcript level"/>
<dbReference type="GO" id="GO:0001667">
    <property type="term" value="P:ameboidal-type cell migration"/>
    <property type="evidence" value="ECO:0007669"/>
    <property type="project" value="UniProtKB-ARBA"/>
</dbReference>
<accession>A0A6A7G382</accession>
<evidence type="ECO:0000256" key="2">
    <source>
        <dbReference type="ARBA" id="ARBA00022741"/>
    </source>
</evidence>
<dbReference type="GO" id="GO:0007264">
    <property type="term" value="P:small GTPase-mediated signal transduction"/>
    <property type="evidence" value="ECO:0007669"/>
    <property type="project" value="InterPro"/>
</dbReference>
<keyword evidence="2" id="KW-0547">Nucleotide-binding</keyword>
<dbReference type="FunFam" id="3.30.710.10:FF:000014">
    <property type="entry name" value="Rho-related BTB domain-containing protein 2 isoform 1"/>
    <property type="match status" value="1"/>
</dbReference>
<protein>
    <submittedName>
        <fullName evidence="6">Rho-related BTB domain-containing protein 1-like isoform X2</fullName>
    </submittedName>
</protein>
<reference evidence="6" key="1">
    <citation type="submission" date="2017-11" db="EMBL/GenBank/DDBJ databases">
        <title>The sensing device of the deep-sea amphipod.</title>
        <authorList>
            <person name="Kobayashi H."/>
            <person name="Nagahama T."/>
            <person name="Arai W."/>
            <person name="Sasagawa Y."/>
            <person name="Umeda M."/>
            <person name="Hayashi T."/>
            <person name="Nikaido I."/>
            <person name="Watanabe H."/>
            <person name="Oguri K."/>
            <person name="Kitazato H."/>
            <person name="Fujioka K."/>
            <person name="Kido Y."/>
            <person name="Takami H."/>
        </authorList>
    </citation>
    <scope>NUCLEOTIDE SEQUENCE</scope>
    <source>
        <tissue evidence="6">Whole body</tissue>
    </source>
</reference>